<dbReference type="PANTHER" id="PTHR46949:SF1">
    <property type="entry name" value="AT07979P2"/>
    <property type="match status" value="1"/>
</dbReference>
<feature type="compositionally biased region" description="Polar residues" evidence="2">
    <location>
        <begin position="495"/>
        <end position="511"/>
    </location>
</feature>
<accession>A0A9N9WRM5</accession>
<reference evidence="3" key="2">
    <citation type="submission" date="2022-10" db="EMBL/GenBank/DDBJ databases">
        <authorList>
            <consortium name="ENA_rothamsted_submissions"/>
            <consortium name="culmorum"/>
            <person name="King R."/>
        </authorList>
    </citation>
    <scope>NUCLEOTIDE SEQUENCE</scope>
</reference>
<dbReference type="OrthoDB" id="1681166at2759"/>
<dbReference type="Proteomes" id="UP001153620">
    <property type="component" value="Chromosome 2"/>
</dbReference>
<dbReference type="AlphaFoldDB" id="A0A9N9WRM5"/>
<proteinExistence type="inferred from homology"/>
<comment type="similarity">
    <text evidence="1">Belongs to the FAM89 family.</text>
</comment>
<evidence type="ECO:0000256" key="2">
    <source>
        <dbReference type="SAM" id="MobiDB-lite"/>
    </source>
</evidence>
<evidence type="ECO:0000313" key="4">
    <source>
        <dbReference type="Proteomes" id="UP001153620"/>
    </source>
</evidence>
<keyword evidence="4" id="KW-1185">Reference proteome</keyword>
<dbReference type="Pfam" id="PF14854">
    <property type="entry name" value="LURAP"/>
    <property type="match status" value="1"/>
</dbReference>
<organism evidence="3 4">
    <name type="scientific">Chironomus riparius</name>
    <dbReference type="NCBI Taxonomy" id="315576"/>
    <lineage>
        <taxon>Eukaryota</taxon>
        <taxon>Metazoa</taxon>
        <taxon>Ecdysozoa</taxon>
        <taxon>Arthropoda</taxon>
        <taxon>Hexapoda</taxon>
        <taxon>Insecta</taxon>
        <taxon>Pterygota</taxon>
        <taxon>Neoptera</taxon>
        <taxon>Endopterygota</taxon>
        <taxon>Diptera</taxon>
        <taxon>Nematocera</taxon>
        <taxon>Chironomoidea</taxon>
        <taxon>Chironomidae</taxon>
        <taxon>Chironominae</taxon>
        <taxon>Chironomus</taxon>
    </lineage>
</organism>
<feature type="region of interest" description="Disordered" evidence="2">
    <location>
        <begin position="1"/>
        <end position="29"/>
    </location>
</feature>
<dbReference type="EMBL" id="OU895878">
    <property type="protein sequence ID" value="CAG9803180.1"/>
    <property type="molecule type" value="Genomic_DNA"/>
</dbReference>
<name>A0A9N9WRM5_9DIPT</name>
<sequence length="561" mass="63305">MEKLKSILSSSRKVGPPVPPRPPMSTVQKALEKSRNVPHNFPQPAVPIAKGRTVIYTSKINNNMNGQQHIDHQQKQPQQQQQHSSICENKCFDTKFNESSTGLKVIVTTTTIPAAVRQNGNTARVHESPIIAPAKMNNIGNDSINKEFHQHPITHHKSPMPRPRLKTPPLLPNRDHIVNIKHQNLSTTEHQQHQQNNNNYTRLLMQNQNTAPVKCELNIKQSGKIDQNNINNNDVASRDDELKEKLLNEIFSGRLVEASNVHIRYNGNGCNLKRSSSVDVLNDRNSITEKLPHDEKLKDRKVMFHEMLISELSEMRRAGNDTNNHHHNHRLSLAKSCSDLSPSGNKQMTIMEMRDDVKINRNGNTTCLISLEDSGVEDEEKADDCSSSGVGDSWDSCKDMQNRINMSLPGLPPLPKSLSGIEISQQQNQLQRSQQRQVNLTTSDNRTSDSTLDTQLAILRREMYSLRQMDLSLLSQLWALNESIQEFRTIMQDQENYSQQSPSPSDLNSLASDDDEDNMISNDVVVNGNKITLIDIPKSDRTNVKRRMNISPPAPPLSSKC</sequence>
<evidence type="ECO:0000256" key="1">
    <source>
        <dbReference type="ARBA" id="ARBA00038125"/>
    </source>
</evidence>
<feature type="region of interest" description="Disordered" evidence="2">
    <location>
        <begin position="378"/>
        <end position="398"/>
    </location>
</feature>
<feature type="region of interest" description="Disordered" evidence="2">
    <location>
        <begin position="495"/>
        <end position="519"/>
    </location>
</feature>
<feature type="region of interest" description="Disordered" evidence="2">
    <location>
        <begin position="423"/>
        <end position="448"/>
    </location>
</feature>
<dbReference type="InterPro" id="IPR039499">
    <property type="entry name" value="LURA1/LRA25"/>
</dbReference>
<gene>
    <name evidence="3" type="ORF">CHIRRI_LOCUS6081</name>
</gene>
<dbReference type="PANTHER" id="PTHR46949">
    <property type="entry name" value="LEUCINE REPEAT ADAPTER PROTEIN 25"/>
    <property type="match status" value="1"/>
</dbReference>
<evidence type="ECO:0000313" key="3">
    <source>
        <dbReference type="EMBL" id="CAG9803180.1"/>
    </source>
</evidence>
<protein>
    <submittedName>
        <fullName evidence="3">Uncharacterized protein</fullName>
    </submittedName>
</protein>
<feature type="compositionally biased region" description="Low complexity" evidence="2">
    <location>
        <begin position="423"/>
        <end position="440"/>
    </location>
</feature>
<reference evidence="3" key="1">
    <citation type="submission" date="2022-01" db="EMBL/GenBank/DDBJ databases">
        <authorList>
            <person name="King R."/>
        </authorList>
    </citation>
    <scope>NUCLEOTIDE SEQUENCE</scope>
</reference>